<proteinExistence type="inferred from homology"/>
<dbReference type="Pfam" id="PF01245">
    <property type="entry name" value="Ribosomal_L19"/>
    <property type="match status" value="1"/>
</dbReference>
<evidence type="ECO:0000256" key="3">
    <source>
        <dbReference type="ARBA" id="ARBA00023274"/>
    </source>
</evidence>
<reference evidence="7 8" key="1">
    <citation type="journal article" date="2016" name="Nat. Commun.">
        <title>Thousands of microbial genomes shed light on interconnected biogeochemical processes in an aquifer system.</title>
        <authorList>
            <person name="Anantharaman K."/>
            <person name="Brown C.T."/>
            <person name="Hug L.A."/>
            <person name="Sharon I."/>
            <person name="Castelle C.J."/>
            <person name="Probst A.J."/>
            <person name="Thomas B.C."/>
            <person name="Singh A."/>
            <person name="Wilkins M.J."/>
            <person name="Karaoz U."/>
            <person name="Brodie E.L."/>
            <person name="Williams K.H."/>
            <person name="Hubbard S.S."/>
            <person name="Banfield J.F."/>
        </authorList>
    </citation>
    <scope>NUCLEOTIDE SEQUENCE [LARGE SCALE GENOMIC DNA]</scope>
</reference>
<gene>
    <name evidence="5" type="primary">rplS</name>
    <name evidence="7" type="ORF">A2527_08640</name>
</gene>
<dbReference type="PANTHER" id="PTHR15680">
    <property type="entry name" value="RIBOSOMAL PROTEIN L19"/>
    <property type="match status" value="1"/>
</dbReference>
<dbReference type="InterPro" id="IPR001857">
    <property type="entry name" value="Ribosomal_bL19"/>
</dbReference>
<dbReference type="SUPFAM" id="SSF50104">
    <property type="entry name" value="Translation proteins SH3-like domain"/>
    <property type="match status" value="1"/>
</dbReference>
<dbReference type="PANTHER" id="PTHR15680:SF9">
    <property type="entry name" value="LARGE RIBOSOMAL SUBUNIT PROTEIN BL19M"/>
    <property type="match status" value="1"/>
</dbReference>
<dbReference type="Proteomes" id="UP000178449">
    <property type="component" value="Unassembled WGS sequence"/>
</dbReference>
<evidence type="ECO:0000313" key="8">
    <source>
        <dbReference type="Proteomes" id="UP000178449"/>
    </source>
</evidence>
<keyword evidence="3 5" id="KW-0687">Ribonucleoprotein</keyword>
<dbReference type="PRINTS" id="PR00061">
    <property type="entry name" value="RIBOSOMALL19"/>
</dbReference>
<evidence type="ECO:0000256" key="5">
    <source>
        <dbReference type="HAMAP-Rule" id="MF_00402"/>
    </source>
</evidence>
<sequence length="119" mass="13706">MSKLIEQLEKEQLRDVPELQVGSTVKVNYRIKEGEKERIQPFEGVVIGKHCSKNSLRATVTVRKVSSGFGIERVFALHSPRIDSIEVKRIGKIRRAKLYYLRQRFGKAARIQEKLSARV</sequence>
<comment type="function">
    <text evidence="5 6">This protein is located at the 30S-50S ribosomal subunit interface and may play a role in the structure and function of the aminoacyl-tRNA binding site.</text>
</comment>
<dbReference type="STRING" id="1817772.A2527_08640"/>
<keyword evidence="2 5" id="KW-0689">Ribosomal protein</keyword>
<name>A0A1F6GAU0_9PROT</name>
<organism evidence="7 8">
    <name type="scientific">Candidatus Lambdaproteobacteria bacterium RIFOXYD2_FULL_50_16</name>
    <dbReference type="NCBI Taxonomy" id="1817772"/>
    <lineage>
        <taxon>Bacteria</taxon>
        <taxon>Pseudomonadati</taxon>
        <taxon>Pseudomonadota</taxon>
        <taxon>Candidatus Lambdaproteobacteria</taxon>
    </lineage>
</organism>
<dbReference type="EMBL" id="MFNE01000026">
    <property type="protein sequence ID" value="OGG95230.1"/>
    <property type="molecule type" value="Genomic_DNA"/>
</dbReference>
<evidence type="ECO:0000256" key="4">
    <source>
        <dbReference type="ARBA" id="ARBA00035171"/>
    </source>
</evidence>
<dbReference type="NCBIfam" id="TIGR01024">
    <property type="entry name" value="rplS_bact"/>
    <property type="match status" value="1"/>
</dbReference>
<dbReference type="PROSITE" id="PS01015">
    <property type="entry name" value="RIBOSOMAL_L19"/>
    <property type="match status" value="1"/>
</dbReference>
<dbReference type="Gene3D" id="2.30.30.790">
    <property type="match status" value="1"/>
</dbReference>
<dbReference type="AlphaFoldDB" id="A0A1F6GAU0"/>
<dbReference type="HAMAP" id="MF_00402">
    <property type="entry name" value="Ribosomal_bL19"/>
    <property type="match status" value="1"/>
</dbReference>
<dbReference type="InterPro" id="IPR018257">
    <property type="entry name" value="Ribosomal_bL19_CS"/>
</dbReference>
<protein>
    <recommendedName>
        <fullName evidence="4 5">Large ribosomal subunit protein bL19</fullName>
    </recommendedName>
</protein>
<evidence type="ECO:0000256" key="2">
    <source>
        <dbReference type="ARBA" id="ARBA00022980"/>
    </source>
</evidence>
<dbReference type="GO" id="GO:0006412">
    <property type="term" value="P:translation"/>
    <property type="evidence" value="ECO:0007669"/>
    <property type="project" value="UniProtKB-UniRule"/>
</dbReference>
<dbReference type="GO" id="GO:0022625">
    <property type="term" value="C:cytosolic large ribosomal subunit"/>
    <property type="evidence" value="ECO:0007669"/>
    <property type="project" value="TreeGrafter"/>
</dbReference>
<comment type="caution">
    <text evidence="7">The sequence shown here is derived from an EMBL/GenBank/DDBJ whole genome shotgun (WGS) entry which is preliminary data.</text>
</comment>
<accession>A0A1F6GAU0</accession>
<evidence type="ECO:0000256" key="6">
    <source>
        <dbReference type="RuleBase" id="RU000559"/>
    </source>
</evidence>
<dbReference type="InterPro" id="IPR008991">
    <property type="entry name" value="Translation_prot_SH3-like_sf"/>
</dbReference>
<dbReference type="InterPro" id="IPR038657">
    <property type="entry name" value="Ribosomal_bL19_sf"/>
</dbReference>
<dbReference type="PIRSF" id="PIRSF002191">
    <property type="entry name" value="Ribosomal_L19"/>
    <property type="match status" value="1"/>
</dbReference>
<evidence type="ECO:0000256" key="1">
    <source>
        <dbReference type="ARBA" id="ARBA00005781"/>
    </source>
</evidence>
<evidence type="ECO:0000313" key="7">
    <source>
        <dbReference type="EMBL" id="OGG95230.1"/>
    </source>
</evidence>
<comment type="similarity">
    <text evidence="1 5 6">Belongs to the bacterial ribosomal protein bL19 family.</text>
</comment>
<dbReference type="GO" id="GO:0003735">
    <property type="term" value="F:structural constituent of ribosome"/>
    <property type="evidence" value="ECO:0007669"/>
    <property type="project" value="InterPro"/>
</dbReference>